<evidence type="ECO:0000313" key="5">
    <source>
        <dbReference type="Proteomes" id="UP000613740"/>
    </source>
</evidence>
<keyword evidence="2" id="KW-0812">Transmembrane</keyword>
<evidence type="ECO:0000313" key="4">
    <source>
        <dbReference type="EMBL" id="KAG2448113.1"/>
    </source>
</evidence>
<keyword evidence="2" id="KW-1133">Transmembrane helix</keyword>
<feature type="transmembrane region" description="Helical" evidence="2">
    <location>
        <begin position="76"/>
        <end position="101"/>
    </location>
</feature>
<comment type="caution">
    <text evidence="4">The sequence shown here is derived from an EMBL/GenBank/DDBJ whole genome shotgun (WGS) entry which is preliminary data.</text>
</comment>
<feature type="signal peptide" evidence="3">
    <location>
        <begin position="1"/>
        <end position="23"/>
    </location>
</feature>
<accession>A0A835WIW0</accession>
<proteinExistence type="predicted"/>
<dbReference type="OrthoDB" id="551458at2759"/>
<evidence type="ECO:0000256" key="1">
    <source>
        <dbReference type="SAM" id="MobiDB-lite"/>
    </source>
</evidence>
<dbReference type="AlphaFoldDB" id="A0A835WIW0"/>
<evidence type="ECO:0000256" key="2">
    <source>
        <dbReference type="SAM" id="Phobius"/>
    </source>
</evidence>
<keyword evidence="3" id="KW-0732">Signal</keyword>
<keyword evidence="5" id="KW-1185">Reference proteome</keyword>
<dbReference type="EMBL" id="JAEHOD010000018">
    <property type="protein sequence ID" value="KAG2448113.1"/>
    <property type="molecule type" value="Genomic_DNA"/>
</dbReference>
<dbReference type="Proteomes" id="UP000613740">
    <property type="component" value="Unassembled WGS sequence"/>
</dbReference>
<keyword evidence="2" id="KW-0472">Membrane</keyword>
<feature type="compositionally biased region" description="Polar residues" evidence="1">
    <location>
        <begin position="223"/>
        <end position="232"/>
    </location>
</feature>
<feature type="compositionally biased region" description="Polar residues" evidence="1">
    <location>
        <begin position="191"/>
        <end position="202"/>
    </location>
</feature>
<feature type="region of interest" description="Disordered" evidence="1">
    <location>
        <begin position="163"/>
        <end position="233"/>
    </location>
</feature>
<feature type="chain" id="PRO_5032569487" evidence="3">
    <location>
        <begin position="24"/>
        <end position="354"/>
    </location>
</feature>
<sequence>MGLVGADMLFFLVCLLVQAFTSGLHMGRKWSSVGVNGVNLYWWPTPKTLTLEEVAFSLVVDLVGVMAGFQEKPPVLGLFLLLDLITTILIGIHGISLFLLFRGVQMAVCILYRNALVHCMGMCMTEVERLEFLSTELGIMTILHTMAGFCGVLCGIEPQQAQRASRDGQEAAASPSLREGSAAPPPEQIMATPSTMSRTASIAGTAAEPGTEPEGGTAETDGAQPQPSSSPTLMLLAPTAGQALERQHQPSVLGADVPIPARGALAPAGTVSGAEPLTTVAVFSFAAGAAHASVQRSDTASSRQPDVSANATAAGPADWCLTSGRSNCGGGRRLEWQQWGAATARRYLQRLHIS</sequence>
<organism evidence="4 5">
    <name type="scientific">Chlamydomonas schloesseri</name>
    <dbReference type="NCBI Taxonomy" id="2026947"/>
    <lineage>
        <taxon>Eukaryota</taxon>
        <taxon>Viridiplantae</taxon>
        <taxon>Chlorophyta</taxon>
        <taxon>core chlorophytes</taxon>
        <taxon>Chlorophyceae</taxon>
        <taxon>CS clade</taxon>
        <taxon>Chlamydomonadales</taxon>
        <taxon>Chlamydomonadaceae</taxon>
        <taxon>Chlamydomonas</taxon>
    </lineage>
</organism>
<name>A0A835WIW0_9CHLO</name>
<evidence type="ECO:0000256" key="3">
    <source>
        <dbReference type="SAM" id="SignalP"/>
    </source>
</evidence>
<gene>
    <name evidence="4" type="ORF">HYH02_006699</name>
</gene>
<reference evidence="4" key="1">
    <citation type="journal article" date="2020" name="bioRxiv">
        <title>Comparative genomics of Chlamydomonas.</title>
        <authorList>
            <person name="Craig R.J."/>
            <person name="Hasan A.R."/>
            <person name="Ness R.W."/>
            <person name="Keightley P.D."/>
        </authorList>
    </citation>
    <scope>NUCLEOTIDE SEQUENCE</scope>
    <source>
        <strain evidence="4">CCAP 11/173</strain>
    </source>
</reference>
<feature type="compositionally biased region" description="Low complexity" evidence="1">
    <location>
        <begin position="203"/>
        <end position="220"/>
    </location>
</feature>
<protein>
    <submittedName>
        <fullName evidence="4">Uncharacterized protein</fullName>
    </submittedName>
</protein>